<keyword evidence="2" id="KW-1185">Reference proteome</keyword>
<reference evidence="1" key="1">
    <citation type="submission" date="2023-06" db="EMBL/GenBank/DDBJ databases">
        <authorList>
            <consortium name="Lawrence Berkeley National Laboratory"/>
            <person name="Ahrendt S."/>
            <person name="Sahu N."/>
            <person name="Indic B."/>
            <person name="Wong-Bajracharya J."/>
            <person name="Merenyi Z."/>
            <person name="Ke H.-M."/>
            <person name="Monk M."/>
            <person name="Kocsube S."/>
            <person name="Drula E."/>
            <person name="Lipzen A."/>
            <person name="Balint B."/>
            <person name="Henrissat B."/>
            <person name="Andreopoulos B."/>
            <person name="Martin F.M."/>
            <person name="Harder C.B."/>
            <person name="Rigling D."/>
            <person name="Ford K.L."/>
            <person name="Foster G.D."/>
            <person name="Pangilinan J."/>
            <person name="Papanicolaou A."/>
            <person name="Barry K."/>
            <person name="LaButti K."/>
            <person name="Viragh M."/>
            <person name="Koriabine M."/>
            <person name="Yan M."/>
            <person name="Riley R."/>
            <person name="Champramary S."/>
            <person name="Plett K.L."/>
            <person name="Tsai I.J."/>
            <person name="Slot J."/>
            <person name="Sipos G."/>
            <person name="Plett J."/>
            <person name="Nagy L.G."/>
            <person name="Grigoriev I.V."/>
        </authorList>
    </citation>
    <scope>NUCLEOTIDE SEQUENCE</scope>
    <source>
        <strain evidence="1">HWK02</strain>
    </source>
</reference>
<dbReference type="EMBL" id="JAUEPU010000005">
    <property type="protein sequence ID" value="KAK0502150.1"/>
    <property type="molecule type" value="Genomic_DNA"/>
</dbReference>
<accession>A0AA39QFW6</accession>
<protein>
    <submittedName>
        <fullName evidence="1">Uncharacterized protein</fullName>
    </submittedName>
</protein>
<organism evidence="1 2">
    <name type="scientific">Armillaria luteobubalina</name>
    <dbReference type="NCBI Taxonomy" id="153913"/>
    <lineage>
        <taxon>Eukaryota</taxon>
        <taxon>Fungi</taxon>
        <taxon>Dikarya</taxon>
        <taxon>Basidiomycota</taxon>
        <taxon>Agaricomycotina</taxon>
        <taxon>Agaricomycetes</taxon>
        <taxon>Agaricomycetidae</taxon>
        <taxon>Agaricales</taxon>
        <taxon>Marasmiineae</taxon>
        <taxon>Physalacriaceae</taxon>
        <taxon>Armillaria</taxon>
    </lineage>
</organism>
<evidence type="ECO:0000313" key="1">
    <source>
        <dbReference type="EMBL" id="KAK0502150.1"/>
    </source>
</evidence>
<gene>
    <name evidence="1" type="ORF">EDD18DRAFT_1139464</name>
</gene>
<name>A0AA39QFW6_9AGAR</name>
<dbReference type="Proteomes" id="UP001175228">
    <property type="component" value="Unassembled WGS sequence"/>
</dbReference>
<proteinExistence type="predicted"/>
<comment type="caution">
    <text evidence="1">The sequence shown here is derived from an EMBL/GenBank/DDBJ whole genome shotgun (WGS) entry which is preliminary data.</text>
</comment>
<evidence type="ECO:0000313" key="2">
    <source>
        <dbReference type="Proteomes" id="UP001175228"/>
    </source>
</evidence>
<dbReference type="AlphaFoldDB" id="A0AA39QFW6"/>
<sequence>MPFWSDNNIPFLAGKGSGNIRYYADPQRGMCFLPRRALIVRLPARTSRVSPVRLYIHTSFPQLNLAPCNHQHHTIFPLNFCRDNIPTPHTAS</sequence>